<dbReference type="Proteomes" id="UP001329430">
    <property type="component" value="Chromosome 5"/>
</dbReference>
<organism evidence="2 3">
    <name type="scientific">Pyrocoelia pectoralis</name>
    <dbReference type="NCBI Taxonomy" id="417401"/>
    <lineage>
        <taxon>Eukaryota</taxon>
        <taxon>Metazoa</taxon>
        <taxon>Ecdysozoa</taxon>
        <taxon>Arthropoda</taxon>
        <taxon>Hexapoda</taxon>
        <taxon>Insecta</taxon>
        <taxon>Pterygota</taxon>
        <taxon>Neoptera</taxon>
        <taxon>Endopterygota</taxon>
        <taxon>Coleoptera</taxon>
        <taxon>Polyphaga</taxon>
        <taxon>Elateriformia</taxon>
        <taxon>Elateroidea</taxon>
        <taxon>Lampyridae</taxon>
        <taxon>Lampyrinae</taxon>
        <taxon>Pyrocoelia</taxon>
    </lineage>
</organism>
<dbReference type="InterPro" id="IPR049012">
    <property type="entry name" value="Mutator_transp_dom"/>
</dbReference>
<protein>
    <recommendedName>
        <fullName evidence="1">Mutator-like transposase domain-containing protein</fullName>
    </recommendedName>
</protein>
<evidence type="ECO:0000313" key="3">
    <source>
        <dbReference type="Proteomes" id="UP001329430"/>
    </source>
</evidence>
<evidence type="ECO:0000313" key="2">
    <source>
        <dbReference type="EMBL" id="KAK5643586.1"/>
    </source>
</evidence>
<dbReference type="Gene3D" id="3.90.320.10">
    <property type="match status" value="1"/>
</dbReference>
<keyword evidence="3" id="KW-1185">Reference proteome</keyword>
<dbReference type="InterPro" id="IPR051703">
    <property type="entry name" value="NF-kappa-B_Signaling_Reg"/>
</dbReference>
<feature type="domain" description="Mutator-like transposase" evidence="1">
    <location>
        <begin position="2"/>
        <end position="277"/>
    </location>
</feature>
<comment type="caution">
    <text evidence="2">The sequence shown here is derived from an EMBL/GenBank/DDBJ whole genome shotgun (WGS) entry which is preliminary data.</text>
</comment>
<dbReference type="InterPro" id="IPR011335">
    <property type="entry name" value="Restrct_endonuc-II-like"/>
</dbReference>
<dbReference type="Pfam" id="PF20700">
    <property type="entry name" value="Mutator"/>
    <property type="match status" value="1"/>
</dbReference>
<dbReference type="AlphaFoldDB" id="A0AAN7VDL4"/>
<evidence type="ECO:0000259" key="1">
    <source>
        <dbReference type="Pfam" id="PF20700"/>
    </source>
</evidence>
<sequence>MIAWGANAIGIGYSQTQEYLSCLDIPMMTSKYFRKMEHLVGQEWEKVLEQQISQAGAEEKQLALDAGNVEEDIPFVTVIVDGGWAKRSYGHGYSSLSGVAVIIGKNTGKLLFLGIRNKYCSICASQKHSVIKKHVCFKNFSGPPTGMEQDIIVDGFNSSVAQHGVRYKYVIGDGDSSVYARIIELVSYGRFVIKLECANHITRCYTSQLHKITTKTSHEVETRRILKQYIPRLSVAVRSAISNNTKSGSNAQQLREDLKNGPYHVFGYHANCRTEYCKRKNTDEVNLVPLLKQTQMFSDICSALEYVVSRAHRLITNKRYMSLVCKFSGGKRINFCQRDSYLRRCVGAGLSYNNGPSWHSFVVNHHSHNYFSRFCKKRLKQNTDRKVTKRKRYCNLKETCNGDMEYGPDAAKPDMEHEAFQSRKRQILLDLERDIPNISHIEQITRAASPDGLLQDGGIIEVKCLYTHRDDTIDHCIEAVPNKICICYENGYLRLKEKHNYFFQVQGQLHIANKLYCDFIVYTNRDLKIIRIEKNTKFWLETMLPKLKEFFYECMLPEIADPRVPRGMKIRDSPSITAAQENKEAKTKKKLTL</sequence>
<name>A0AAN7VDL4_9COLE</name>
<dbReference type="PANTHER" id="PTHR46609">
    <property type="entry name" value="EXONUCLEASE, PHAGE-TYPE/RECB, C-TERMINAL DOMAIN-CONTAINING PROTEIN"/>
    <property type="match status" value="1"/>
</dbReference>
<accession>A0AAN7VDL4</accession>
<proteinExistence type="predicted"/>
<gene>
    <name evidence="2" type="ORF">RI129_007431</name>
</gene>
<dbReference type="GO" id="GO:0006281">
    <property type="term" value="P:DNA repair"/>
    <property type="evidence" value="ECO:0007669"/>
    <property type="project" value="UniProtKB-ARBA"/>
</dbReference>
<dbReference type="EMBL" id="JAVRBK010000005">
    <property type="protein sequence ID" value="KAK5643586.1"/>
    <property type="molecule type" value="Genomic_DNA"/>
</dbReference>
<dbReference type="InterPro" id="IPR011604">
    <property type="entry name" value="PDDEXK-like_dom_sf"/>
</dbReference>
<reference evidence="2 3" key="1">
    <citation type="journal article" date="2024" name="Insects">
        <title>An Improved Chromosome-Level Genome Assembly of the Firefly Pyrocoelia pectoralis.</title>
        <authorList>
            <person name="Fu X."/>
            <person name="Meyer-Rochow V.B."/>
            <person name="Ballantyne L."/>
            <person name="Zhu X."/>
        </authorList>
    </citation>
    <scope>NUCLEOTIDE SEQUENCE [LARGE SCALE GENOMIC DNA]</scope>
    <source>
        <strain evidence="2">XCY_ONT2</strain>
    </source>
</reference>
<dbReference type="CDD" id="cd22343">
    <property type="entry name" value="PDDEXK_lambda_exonuclease-like"/>
    <property type="match status" value="1"/>
</dbReference>
<dbReference type="PANTHER" id="PTHR46609:SF8">
    <property type="entry name" value="YQAJ VIRAL RECOMBINASE DOMAIN-CONTAINING PROTEIN"/>
    <property type="match status" value="1"/>
</dbReference>
<dbReference type="SUPFAM" id="SSF52980">
    <property type="entry name" value="Restriction endonuclease-like"/>
    <property type="match status" value="1"/>
</dbReference>